<dbReference type="PANTHER" id="PTHR15682:SF2">
    <property type="entry name" value="UNHEALTHY RIBOSOME BIOGENESIS PROTEIN 2 HOMOLOG"/>
    <property type="match status" value="1"/>
</dbReference>
<dbReference type="EMBL" id="CAJNOC010000578">
    <property type="protein sequence ID" value="CAF0779004.1"/>
    <property type="molecule type" value="Genomic_DNA"/>
</dbReference>
<organism evidence="2 3">
    <name type="scientific">Brachionus calyciflorus</name>
    <dbReference type="NCBI Taxonomy" id="104777"/>
    <lineage>
        <taxon>Eukaryota</taxon>
        <taxon>Metazoa</taxon>
        <taxon>Spiralia</taxon>
        <taxon>Gnathifera</taxon>
        <taxon>Rotifera</taxon>
        <taxon>Eurotatoria</taxon>
        <taxon>Monogononta</taxon>
        <taxon>Pseudotrocha</taxon>
        <taxon>Ploima</taxon>
        <taxon>Brachionidae</taxon>
        <taxon>Brachionus</taxon>
    </lineage>
</organism>
<gene>
    <name evidence="2" type="ORF">OXX778_LOCUS5355</name>
</gene>
<evidence type="ECO:0000313" key="2">
    <source>
        <dbReference type="EMBL" id="CAF0779004.1"/>
    </source>
</evidence>
<dbReference type="GO" id="GO:0042254">
    <property type="term" value="P:ribosome biogenesis"/>
    <property type="evidence" value="ECO:0007669"/>
    <property type="project" value="TreeGrafter"/>
</dbReference>
<dbReference type="GO" id="GO:0005730">
    <property type="term" value="C:nucleolus"/>
    <property type="evidence" value="ECO:0007669"/>
    <property type="project" value="TreeGrafter"/>
</dbReference>
<accession>A0A813RCC6</accession>
<evidence type="ECO:0000313" key="3">
    <source>
        <dbReference type="Proteomes" id="UP000663879"/>
    </source>
</evidence>
<reference evidence="2" key="1">
    <citation type="submission" date="2021-02" db="EMBL/GenBank/DDBJ databases">
        <authorList>
            <person name="Nowell W R."/>
        </authorList>
    </citation>
    <scope>NUCLEOTIDE SEQUENCE</scope>
    <source>
        <strain evidence="2">Ploen Becks lab</strain>
    </source>
</reference>
<dbReference type="InterPro" id="IPR018849">
    <property type="entry name" value="Urb2/Npa2_C"/>
</dbReference>
<dbReference type="OrthoDB" id="160374at2759"/>
<sequence length="1268" mass="148979">MVKILNYFVNDFLERLNNLNAPSHIQQYSNRVTLILNKFLFCLKTQQNINRLFNRLCTQVKLNLLKLINKAESEKFNNIRDLSWKIIKFGLISKAHSNVYIEFFKNLPSSYSDKSNYQTEAIKNAENMEAIGNNIARITKELFSILLNLDYKLKISIIQFMVNLIWTLGQENSQNDSASKMEVDNEFSKSREFTDLKLNSVANLIGLVDEVNLFNPIDDQNNANIFIEWSKNFIDQVLECKFNLTKFLTEYLKIDHLILEEKLDLILTHLKAEKNLADFLNFYIDCNVKYRQLSRATLRLLDSISKNENLNLPIEFYQHYSECLENYLVDNQTIVNLWKDLIKLLNQSQKDFKIELLKFINCILSRINLCNPSVPAHLKTTAFQLLKDTKNFLLTAISEIDSSNEELIYLLECYYTVGLLNVLIYRFSVEKLGSTAPVLQMNSSNLENFNDFFIELNEKFNLDEKIKNEIKNFGSKKQNLRYLLQLNKLQILNVYRLNLQEITDTDFKKLKKTLLNPIFNLKEDKANEKNWNNVNKFNIEAKIKNEGFYSLVHSKSILLDNIYLIVPLIRNQSELLEQLFEMVIKLIFHFDNQEFKQKLKIDEINLNSIFNDDSLLSPLFNALLKVLIQLEDKTEMETDDSKRPPNFFQKLQEFIQNDFAEKTKIEIFESKKATKYELNSSQISLFLKMADYVPLEFLNPNYAIIYYLLTEKVNINSVELEEKCLKIYHRLMLTNIVQIIPVQKLESWLNELFGLFDKLKLSEKSKEIFDQLLKKSINYMLKENNIDVFSHFILSLIKKTQTSIGNNVTDIINLTLLQTLEKITKNQEFASEKDYEAKLNDLSEKIFEYFLKLDFLKENETFYVCSILIKNISSPRFKKDNSKDKKLDYFKALYERCLKYNKKFMKELKNLRPENSVLEMSSFYVEFVHVLILHSRKLISYHQMDVDRVEFAKLLFNLYLKYDNKQLKLTILNADEIVENTLIKIFVQSINSFDTDDFKRILSFLETEIQENLTNNNQILLKISEFLRFASNDLELNDQLKQDFGEYLQKFLIQTPPILFNLKINNQTDYLLSLLESHCGIISSKYFLLPSHLVISILQIYVSVSYDKLKLSDFVKFQELACKNINVILTRYSKKFSKLADIITNLLMKLICTTTNLSNQNILKNDDIDLAIKAAQDLERVITQLLTFKKDFSKIAPYMISEYVYKANTIPIHLAVKNILTNTLFNLISLCDTHAISQLHVVLANGPKELFKNIFQEYEKYFKYTGKV</sequence>
<name>A0A813RCC6_9BILA</name>
<keyword evidence="3" id="KW-1185">Reference proteome</keyword>
<proteinExistence type="predicted"/>
<dbReference type="InterPro" id="IPR052609">
    <property type="entry name" value="Ribosome_Biogenesis_Reg"/>
</dbReference>
<protein>
    <recommendedName>
        <fullName evidence="1">Nucleolar 27S pre-rRNA processing Urb2/Npa2 C-terminal domain-containing protein</fullName>
    </recommendedName>
</protein>
<dbReference type="AlphaFoldDB" id="A0A813RCC6"/>
<dbReference type="PANTHER" id="PTHR15682">
    <property type="entry name" value="UNHEALTHY RIBOSOME BIOGENESIS PROTEIN 2 HOMOLOG"/>
    <property type="match status" value="1"/>
</dbReference>
<evidence type="ECO:0000259" key="1">
    <source>
        <dbReference type="Pfam" id="PF10441"/>
    </source>
</evidence>
<comment type="caution">
    <text evidence="2">The sequence shown here is derived from an EMBL/GenBank/DDBJ whole genome shotgun (WGS) entry which is preliminary data.</text>
</comment>
<dbReference type="Proteomes" id="UP000663879">
    <property type="component" value="Unassembled WGS sequence"/>
</dbReference>
<dbReference type="Pfam" id="PF10441">
    <property type="entry name" value="Urb2"/>
    <property type="match status" value="1"/>
</dbReference>
<feature type="domain" description="Nucleolar 27S pre-rRNA processing Urb2/Npa2 C-terminal" evidence="1">
    <location>
        <begin position="1075"/>
        <end position="1267"/>
    </location>
</feature>